<dbReference type="OrthoDB" id="6500477at2"/>
<sequence length="306" mass="33908">MESIKTLIEQISWSAIITASLRMVIIFITAWVATRLLKSALQRFEVRLVGKAAARGESSLESRKRIETIVRLLKQAGLLAIWITFFLIILREIGVEVGPLIASAGIVGLAIGFGAQNLVRDVISGFFIILENQIRVGDVAVINGTGGLVEAINFRTTVLRDLAGIVHFFPNGTITTLSNMTTEWSAYVFDIGVAYKENTDEVIQAIQEVADGLMADEDMKKLIIEPPEIFGVDKLDNSAVIIKGRIKTLPIQQWTVGREFLRRIKLSFDEKNIEIPFPHSTIYFGEASKPFDVKLMEAAANQSKET</sequence>
<dbReference type="InterPro" id="IPR010920">
    <property type="entry name" value="LSM_dom_sf"/>
</dbReference>
<dbReference type="STRING" id="45496.SAMN04488079_104199"/>
<keyword evidence="5 7" id="KW-1133">Transmembrane helix</keyword>
<reference evidence="12" key="1">
    <citation type="submission" date="2016-10" db="EMBL/GenBank/DDBJ databases">
        <authorList>
            <person name="Varghese N."/>
            <person name="Submissions S."/>
        </authorList>
    </citation>
    <scope>NUCLEOTIDE SEQUENCE [LARGE SCALE GENOMIC DNA]</scope>
    <source>
        <strain evidence="12">DSM 11578</strain>
    </source>
</reference>
<evidence type="ECO:0000256" key="5">
    <source>
        <dbReference type="ARBA" id="ARBA00022989"/>
    </source>
</evidence>
<evidence type="ECO:0000259" key="8">
    <source>
        <dbReference type="Pfam" id="PF00924"/>
    </source>
</evidence>
<evidence type="ECO:0000256" key="4">
    <source>
        <dbReference type="ARBA" id="ARBA00022692"/>
    </source>
</evidence>
<evidence type="ECO:0000256" key="2">
    <source>
        <dbReference type="ARBA" id="ARBA00008017"/>
    </source>
</evidence>
<dbReference type="Pfam" id="PF21088">
    <property type="entry name" value="MS_channel_1st"/>
    <property type="match status" value="1"/>
</dbReference>
<gene>
    <name evidence="11" type="ORF">SAMN04488079_104199</name>
</gene>
<dbReference type="Gene3D" id="2.30.30.60">
    <property type="match status" value="1"/>
</dbReference>
<dbReference type="GO" id="GO:0005886">
    <property type="term" value="C:plasma membrane"/>
    <property type="evidence" value="ECO:0007669"/>
    <property type="project" value="UniProtKB-SubCell"/>
</dbReference>
<keyword evidence="12" id="KW-1185">Reference proteome</keyword>
<dbReference type="Gene3D" id="3.30.70.100">
    <property type="match status" value="1"/>
</dbReference>
<evidence type="ECO:0000259" key="9">
    <source>
        <dbReference type="Pfam" id="PF21082"/>
    </source>
</evidence>
<name>A0A1I3WI58_9GAMM</name>
<dbReference type="InterPro" id="IPR011014">
    <property type="entry name" value="MscS_channel_TM-2"/>
</dbReference>
<dbReference type="InterPro" id="IPR045276">
    <property type="entry name" value="YbiO_bact"/>
</dbReference>
<evidence type="ECO:0000313" key="11">
    <source>
        <dbReference type="EMBL" id="SFK06527.1"/>
    </source>
</evidence>
<feature type="domain" description="Mechanosensitive ion channel transmembrane helices 2/3" evidence="10">
    <location>
        <begin position="80"/>
        <end position="116"/>
    </location>
</feature>
<dbReference type="GO" id="GO:0008381">
    <property type="term" value="F:mechanosensitive monoatomic ion channel activity"/>
    <property type="evidence" value="ECO:0007669"/>
    <property type="project" value="InterPro"/>
</dbReference>
<comment type="subcellular location">
    <subcellularLocation>
        <location evidence="1">Cell membrane</location>
        <topology evidence="1">Multi-pass membrane protein</topology>
    </subcellularLocation>
</comment>
<dbReference type="SUPFAM" id="SSF50182">
    <property type="entry name" value="Sm-like ribonucleoproteins"/>
    <property type="match status" value="1"/>
</dbReference>
<evidence type="ECO:0000256" key="7">
    <source>
        <dbReference type="SAM" id="Phobius"/>
    </source>
</evidence>
<dbReference type="InterPro" id="IPR023408">
    <property type="entry name" value="MscS_beta-dom_sf"/>
</dbReference>
<accession>A0A1I3WI58</accession>
<comment type="similarity">
    <text evidence="2">Belongs to the MscS (TC 1.A.23) family.</text>
</comment>
<evidence type="ECO:0000256" key="1">
    <source>
        <dbReference type="ARBA" id="ARBA00004651"/>
    </source>
</evidence>
<dbReference type="AlphaFoldDB" id="A0A1I3WI58"/>
<dbReference type="SUPFAM" id="SSF82689">
    <property type="entry name" value="Mechanosensitive channel protein MscS (YggB), C-terminal domain"/>
    <property type="match status" value="1"/>
</dbReference>
<dbReference type="EMBL" id="FOSH01000004">
    <property type="protein sequence ID" value="SFK06527.1"/>
    <property type="molecule type" value="Genomic_DNA"/>
</dbReference>
<dbReference type="InterPro" id="IPR011066">
    <property type="entry name" value="MscS_channel_C_sf"/>
</dbReference>
<evidence type="ECO:0000256" key="6">
    <source>
        <dbReference type="ARBA" id="ARBA00023136"/>
    </source>
</evidence>
<organism evidence="11 12">
    <name type="scientific">Methylophaga sulfidovorans</name>
    <dbReference type="NCBI Taxonomy" id="45496"/>
    <lineage>
        <taxon>Bacteria</taxon>
        <taxon>Pseudomonadati</taxon>
        <taxon>Pseudomonadota</taxon>
        <taxon>Gammaproteobacteria</taxon>
        <taxon>Thiotrichales</taxon>
        <taxon>Piscirickettsiaceae</taxon>
        <taxon>Methylophaga</taxon>
    </lineage>
</organism>
<evidence type="ECO:0000259" key="10">
    <source>
        <dbReference type="Pfam" id="PF21088"/>
    </source>
</evidence>
<keyword evidence="3" id="KW-1003">Cell membrane</keyword>
<keyword evidence="4 7" id="KW-0812">Transmembrane</keyword>
<proteinExistence type="inferred from homology"/>
<dbReference type="RefSeq" id="WP_091712036.1">
    <property type="nucleotide sequence ID" value="NZ_FOSH01000004.1"/>
</dbReference>
<feature type="domain" description="Mechanosensitive ion channel MscS" evidence="8">
    <location>
        <begin position="117"/>
        <end position="180"/>
    </location>
</feature>
<dbReference type="PANTHER" id="PTHR30460:SF0">
    <property type="entry name" value="MODERATE CONDUCTANCE MECHANOSENSITIVE CHANNEL YBIO"/>
    <property type="match status" value="1"/>
</dbReference>
<dbReference type="Gene3D" id="1.10.287.1260">
    <property type="match status" value="1"/>
</dbReference>
<evidence type="ECO:0000256" key="3">
    <source>
        <dbReference type="ARBA" id="ARBA00022475"/>
    </source>
</evidence>
<dbReference type="PANTHER" id="PTHR30460">
    <property type="entry name" value="MODERATE CONDUCTANCE MECHANOSENSITIVE CHANNEL YBIO"/>
    <property type="match status" value="1"/>
</dbReference>
<dbReference type="Pfam" id="PF00924">
    <property type="entry name" value="MS_channel_2nd"/>
    <property type="match status" value="1"/>
</dbReference>
<dbReference type="InterPro" id="IPR006685">
    <property type="entry name" value="MscS_channel_2nd"/>
</dbReference>
<protein>
    <submittedName>
        <fullName evidence="11">Small conductance mechanosensitive channel</fullName>
    </submittedName>
</protein>
<keyword evidence="6 7" id="KW-0472">Membrane</keyword>
<dbReference type="Proteomes" id="UP000198924">
    <property type="component" value="Unassembled WGS sequence"/>
</dbReference>
<feature type="domain" description="Mechanosensitive ion channel MscS C-terminal" evidence="9">
    <location>
        <begin position="188"/>
        <end position="275"/>
    </location>
</feature>
<evidence type="ECO:0000313" key="12">
    <source>
        <dbReference type="Proteomes" id="UP000198924"/>
    </source>
</evidence>
<dbReference type="InterPro" id="IPR049142">
    <property type="entry name" value="MS_channel_1st"/>
</dbReference>
<dbReference type="InterPro" id="IPR049278">
    <property type="entry name" value="MS_channel_C"/>
</dbReference>
<dbReference type="SUPFAM" id="SSF82861">
    <property type="entry name" value="Mechanosensitive channel protein MscS (YggB), transmembrane region"/>
    <property type="match status" value="1"/>
</dbReference>
<feature type="transmembrane region" description="Helical" evidence="7">
    <location>
        <begin position="97"/>
        <end position="119"/>
    </location>
</feature>
<dbReference type="Pfam" id="PF21082">
    <property type="entry name" value="MS_channel_3rd"/>
    <property type="match status" value="1"/>
</dbReference>
<feature type="transmembrane region" description="Helical" evidence="7">
    <location>
        <begin position="72"/>
        <end position="91"/>
    </location>
</feature>
<feature type="transmembrane region" description="Helical" evidence="7">
    <location>
        <begin position="12"/>
        <end position="33"/>
    </location>
</feature>